<dbReference type="InterPro" id="IPR030395">
    <property type="entry name" value="GP_PDE_dom"/>
</dbReference>
<feature type="transmembrane region" description="Helical" evidence="1">
    <location>
        <begin position="42"/>
        <end position="62"/>
    </location>
</feature>
<dbReference type="InterPro" id="IPR017946">
    <property type="entry name" value="PLC-like_Pdiesterase_TIM-brl"/>
</dbReference>
<dbReference type="Pfam" id="PF03009">
    <property type="entry name" value="GDPD"/>
    <property type="match status" value="1"/>
</dbReference>
<evidence type="ECO:0000256" key="1">
    <source>
        <dbReference type="SAM" id="Phobius"/>
    </source>
</evidence>
<proteinExistence type="predicted"/>
<keyword evidence="3" id="KW-1185">Reference proteome</keyword>
<dbReference type="PROSITE" id="PS51704">
    <property type="entry name" value="GP_PDE"/>
    <property type="match status" value="1"/>
</dbReference>
<dbReference type="Proteomes" id="UP000694865">
    <property type="component" value="Unplaced"/>
</dbReference>
<keyword evidence="1" id="KW-0472">Membrane</keyword>
<evidence type="ECO:0000313" key="4">
    <source>
        <dbReference type="RefSeq" id="XP_006811826.1"/>
    </source>
</evidence>
<dbReference type="RefSeq" id="XP_006811826.1">
    <property type="nucleotide sequence ID" value="XM_006811763.1"/>
</dbReference>
<dbReference type="PANTHER" id="PTHR46320">
    <property type="entry name" value="GLYCEROPHOSPHODIESTER PHOSPHODIESTERASE 1"/>
    <property type="match status" value="1"/>
</dbReference>
<accession>A0ABM0LVN5</accession>
<dbReference type="SUPFAM" id="SSF51695">
    <property type="entry name" value="PLC-like phosphodiesterases"/>
    <property type="match status" value="1"/>
</dbReference>
<evidence type="ECO:0000259" key="2">
    <source>
        <dbReference type="PROSITE" id="PS51704"/>
    </source>
</evidence>
<feature type="domain" description="GP-PDE" evidence="2">
    <location>
        <begin position="79"/>
        <end position="343"/>
    </location>
</feature>
<name>A0ABM0LVN5_SACKO</name>
<gene>
    <name evidence="4" type="primary">LOC102804795</name>
</gene>
<dbReference type="CDD" id="cd08573">
    <property type="entry name" value="GDPD_GDE1"/>
    <property type="match status" value="1"/>
</dbReference>
<reference evidence="4" key="1">
    <citation type="submission" date="2025-08" db="UniProtKB">
        <authorList>
            <consortium name="RefSeq"/>
        </authorList>
    </citation>
    <scope>IDENTIFICATION</scope>
    <source>
        <tissue evidence="4">Testes</tissue>
    </source>
</reference>
<keyword evidence="1" id="KW-0812">Transmembrane</keyword>
<keyword evidence="1" id="KW-1133">Transmembrane helix</keyword>
<dbReference type="PANTHER" id="PTHR46320:SF1">
    <property type="entry name" value="GLYCEROPHOSPHODIESTER PHOSPHODIESTERASE 1"/>
    <property type="match status" value="1"/>
</dbReference>
<organism evidence="3 4">
    <name type="scientific">Saccoglossus kowalevskii</name>
    <name type="common">Acorn worm</name>
    <dbReference type="NCBI Taxonomy" id="10224"/>
    <lineage>
        <taxon>Eukaryota</taxon>
        <taxon>Metazoa</taxon>
        <taxon>Hemichordata</taxon>
        <taxon>Enteropneusta</taxon>
        <taxon>Harrimaniidae</taxon>
        <taxon>Saccoglossus</taxon>
    </lineage>
</organism>
<protein>
    <submittedName>
        <fullName evidence="4">Glycerophosphodiester phosphodiesterase 1-like</fullName>
    </submittedName>
</protein>
<dbReference type="Gene3D" id="3.20.20.190">
    <property type="entry name" value="Phosphatidylinositol (PI) phosphodiesterase"/>
    <property type="match status" value="1"/>
</dbReference>
<dbReference type="GeneID" id="102804795"/>
<sequence length="343" mass="38649">MVLPLPMVLNVHCSVIFNLISVFLVSYVTTQIVLPGRGTRKYIFSAIGTVFVAILVVVGLRIPQLPRSATDPVLEPNRVLVIAHRGGGHDAPENTIAAIREAKKNGADGVELDLEFTEDGVPILLHDSTVDRTTNGSGNINSFTFEEVRKLDASHGHRLSSQFANERIPTLEEATEECLKLGLKIFLDVKANPKQTAQTLSDLYNKYKILYQTSMVISFFPETIYRLRLLDSNIVTGLLYRTGALTYATSDPTAEYREFETWQSAAPPILDVLLYWSHHSWLWYLCGNSAFLLFDKEVSEQVKVYWEARNIELIGWTVNDSTEKRHFEKNLHISYITDSLASK</sequence>
<feature type="transmembrane region" description="Helical" evidence="1">
    <location>
        <begin position="6"/>
        <end position="30"/>
    </location>
</feature>
<evidence type="ECO:0000313" key="3">
    <source>
        <dbReference type="Proteomes" id="UP000694865"/>
    </source>
</evidence>